<feature type="transmembrane region" description="Helical" evidence="1">
    <location>
        <begin position="5"/>
        <end position="26"/>
    </location>
</feature>
<feature type="transmembrane region" description="Helical" evidence="1">
    <location>
        <begin position="70"/>
        <end position="92"/>
    </location>
</feature>
<keyword evidence="3" id="KW-1185">Reference proteome</keyword>
<dbReference type="Proteomes" id="UP000321440">
    <property type="component" value="Unassembled WGS sequence"/>
</dbReference>
<keyword evidence="1" id="KW-1133">Transmembrane helix</keyword>
<protein>
    <recommendedName>
        <fullName evidence="4">DUF4234 domain-containing protein</fullName>
    </recommendedName>
</protein>
<keyword evidence="1" id="KW-0472">Membrane</keyword>
<keyword evidence="1" id="KW-0812">Transmembrane</keyword>
<proteinExistence type="predicted"/>
<organism evidence="2 3">
    <name type="scientific">Alkalibacillus haloalkaliphilus</name>
    <dbReference type="NCBI Taxonomy" id="94136"/>
    <lineage>
        <taxon>Bacteria</taxon>
        <taxon>Bacillati</taxon>
        <taxon>Bacillota</taxon>
        <taxon>Bacilli</taxon>
        <taxon>Bacillales</taxon>
        <taxon>Bacillaceae</taxon>
        <taxon>Alkalibacillus</taxon>
    </lineage>
</organism>
<evidence type="ECO:0000313" key="3">
    <source>
        <dbReference type="Proteomes" id="UP000321440"/>
    </source>
</evidence>
<dbReference type="AlphaFoldDB" id="A0A511W832"/>
<dbReference type="EMBL" id="BJYA01000005">
    <property type="protein sequence ID" value="GEN45542.1"/>
    <property type="molecule type" value="Genomic_DNA"/>
</dbReference>
<comment type="caution">
    <text evidence="2">The sequence shown here is derived from an EMBL/GenBank/DDBJ whole genome shotgun (WGS) entry which is preliminary data.</text>
</comment>
<sequence length="159" mass="18121">MKRLYVYWIGALVISGIGFYYVNVMTVSPDVISGNGNLGLLVSILFLPVWVMGLYWSYRVARNRSQNQQKVYLFILIVVLLICGSLLAFPLINNAHELINHLGGTPTDPDSVIYRFGWLNQYTNSMFFNLYTFLIIHILAVVIGIISAIFISYRDLESF</sequence>
<name>A0A511W832_9BACI</name>
<feature type="transmembrane region" description="Helical" evidence="1">
    <location>
        <begin position="38"/>
        <end position="58"/>
    </location>
</feature>
<evidence type="ECO:0008006" key="4">
    <source>
        <dbReference type="Google" id="ProtNLM"/>
    </source>
</evidence>
<evidence type="ECO:0000313" key="2">
    <source>
        <dbReference type="EMBL" id="GEN45542.1"/>
    </source>
</evidence>
<reference evidence="2 3" key="1">
    <citation type="submission" date="2019-07" db="EMBL/GenBank/DDBJ databases">
        <title>Whole genome shotgun sequence of Alkalibacillus haloalkaliphilus NBRC 103110.</title>
        <authorList>
            <person name="Hosoyama A."/>
            <person name="Uohara A."/>
            <person name="Ohji S."/>
            <person name="Ichikawa N."/>
        </authorList>
    </citation>
    <scope>NUCLEOTIDE SEQUENCE [LARGE SCALE GENOMIC DNA]</scope>
    <source>
        <strain evidence="2 3">NBRC 103110</strain>
    </source>
</reference>
<dbReference type="OrthoDB" id="2617300at2"/>
<accession>A0A511W832</accession>
<gene>
    <name evidence="2" type="ORF">AHA02nite_13180</name>
</gene>
<evidence type="ECO:0000256" key="1">
    <source>
        <dbReference type="SAM" id="Phobius"/>
    </source>
</evidence>
<feature type="transmembrane region" description="Helical" evidence="1">
    <location>
        <begin position="130"/>
        <end position="153"/>
    </location>
</feature>
<dbReference type="RefSeq" id="WP_146815566.1">
    <property type="nucleotide sequence ID" value="NZ_BJYA01000005.1"/>
</dbReference>